<name>A0A8S9KQX5_BRACR</name>
<protein>
    <submittedName>
        <fullName evidence="2">Uncharacterized protein</fullName>
    </submittedName>
</protein>
<dbReference type="EMBL" id="QGKY02001250">
    <property type="protein sequence ID" value="KAF2561344.1"/>
    <property type="molecule type" value="Genomic_DNA"/>
</dbReference>
<gene>
    <name evidence="2" type="ORF">F2Q68_00009196</name>
    <name evidence="1" type="ORF">F2Q70_00016214</name>
</gene>
<organism evidence="2 3">
    <name type="scientific">Brassica cretica</name>
    <name type="common">Mustard</name>
    <dbReference type="NCBI Taxonomy" id="69181"/>
    <lineage>
        <taxon>Eukaryota</taxon>
        <taxon>Viridiplantae</taxon>
        <taxon>Streptophyta</taxon>
        <taxon>Embryophyta</taxon>
        <taxon>Tracheophyta</taxon>
        <taxon>Spermatophyta</taxon>
        <taxon>Magnoliopsida</taxon>
        <taxon>eudicotyledons</taxon>
        <taxon>Gunneridae</taxon>
        <taxon>Pentapetalae</taxon>
        <taxon>rosids</taxon>
        <taxon>malvids</taxon>
        <taxon>Brassicales</taxon>
        <taxon>Brassicaceae</taxon>
        <taxon>Brassiceae</taxon>
        <taxon>Brassica</taxon>
    </lineage>
</organism>
<comment type="caution">
    <text evidence="2">The sequence shown here is derived from an EMBL/GenBank/DDBJ whole genome shotgun (WGS) entry which is preliminary data.</text>
</comment>
<sequence length="394" mass="44634">MVMVTYLSSLNQKKDIALHQLRKGMLLAPCSGLRLASDMSREKFHLKHRWKGKALQSWKRYIQQHEFSESVTETMTETHGTVSSPVLIRGIHHYDDIQVLIAVEENKSLREHNNEKNLMPFHVYKKTFTSCIVQLTSWTSEWTTKHHHIQGAHVSFTSRDAEDKSCMLDGIRLLLFLGVMRLLANLLEGKLSLPKWGGGIDMIIRGKELSREKLMSCPPANLKFVHEDELDTDPPERNLKLLKNHVENSSSEKCYGRSCGSSLPANVAGTDLEFPARFAFSSSSRCSFKLTVLESEWVAKRTTIDLNLSGCKSLTDKGWQLVAEIEGKLNELLDPVGGISSKREFKGVQEFDLRFLSRFIVLCISLPDVFLCEAIAAVDDSRCPFEDKGHHISF</sequence>
<dbReference type="EMBL" id="QGKW02000717">
    <property type="protein sequence ID" value="KAF2596187.1"/>
    <property type="molecule type" value="Genomic_DNA"/>
</dbReference>
<proteinExistence type="predicted"/>
<dbReference type="AlphaFoldDB" id="A0A8S9KQX5"/>
<evidence type="ECO:0000313" key="1">
    <source>
        <dbReference type="EMBL" id="KAF2561344.1"/>
    </source>
</evidence>
<reference evidence="2" key="1">
    <citation type="submission" date="2019-12" db="EMBL/GenBank/DDBJ databases">
        <title>Genome sequencing and annotation of Brassica cretica.</title>
        <authorList>
            <person name="Studholme D.J."/>
            <person name="Sarris P.F."/>
        </authorList>
    </citation>
    <scope>NUCLEOTIDE SEQUENCE</scope>
    <source>
        <strain evidence="2">PFS-001/15</strain>
        <strain evidence="1">PFS-102/07</strain>
        <tissue evidence="2">Leaf</tissue>
    </source>
</reference>
<evidence type="ECO:0000313" key="2">
    <source>
        <dbReference type="EMBL" id="KAF2596187.1"/>
    </source>
</evidence>
<accession>A0A8S9KQX5</accession>
<dbReference type="Proteomes" id="UP000712281">
    <property type="component" value="Unassembled WGS sequence"/>
</dbReference>
<evidence type="ECO:0000313" key="3">
    <source>
        <dbReference type="Proteomes" id="UP000712281"/>
    </source>
</evidence>